<dbReference type="EMBL" id="OZ021737">
    <property type="protein sequence ID" value="CAK9317477.1"/>
    <property type="molecule type" value="Genomic_DNA"/>
</dbReference>
<proteinExistence type="predicted"/>
<dbReference type="Gene3D" id="1.10.246.20">
    <property type="entry name" value="Coactivator CBP, KIX domain"/>
    <property type="match status" value="1"/>
</dbReference>
<keyword evidence="1" id="KW-0539">Nucleus</keyword>
<organism evidence="2 3">
    <name type="scientific">Citrullus colocynthis</name>
    <name type="common">colocynth</name>
    <dbReference type="NCBI Taxonomy" id="252529"/>
    <lineage>
        <taxon>Eukaryota</taxon>
        <taxon>Viridiplantae</taxon>
        <taxon>Streptophyta</taxon>
        <taxon>Embryophyta</taxon>
        <taxon>Tracheophyta</taxon>
        <taxon>Spermatophyta</taxon>
        <taxon>Magnoliopsida</taxon>
        <taxon>eudicotyledons</taxon>
        <taxon>Gunneridae</taxon>
        <taxon>Pentapetalae</taxon>
        <taxon>rosids</taxon>
        <taxon>fabids</taxon>
        <taxon>Cucurbitales</taxon>
        <taxon>Cucurbitaceae</taxon>
        <taxon>Benincaseae</taxon>
        <taxon>Citrullus</taxon>
    </lineage>
</organism>
<dbReference type="Proteomes" id="UP001642487">
    <property type="component" value="Chromosome 3"/>
</dbReference>
<evidence type="ECO:0008006" key="4">
    <source>
        <dbReference type="Google" id="ProtNLM"/>
    </source>
</evidence>
<evidence type="ECO:0000313" key="3">
    <source>
        <dbReference type="Proteomes" id="UP001642487"/>
    </source>
</evidence>
<sequence length="316" mass="35372">MPPRPGCRSFECVRRAWHSERHQPIRGSLIQEIFRVVSEVHCCATKKNKEWQEKLPIVVLKAEEILYSKADSEAEYMDITTLWARINEAINTIIRLHKDSETGEFLHPCIEAALHLGCTSRRSAKSNQGSNLRGYLNSYTPQVLDTSTHYTNPIRPTILSSPHISYCPNLSKQKRNVPEAQPKNQNHVGVPSTIPTSTVYKNVWPSIGSQQFLTETVVGWNMFSLCPLYPGNNQHVSGIEIQPKPLSGPAPFKYFHSNDVIAARNSRVDLVNSTLHKQQKTVCDLSLQLGPLSAQHSSINKGQSKTIKDIGANASQ</sequence>
<reference evidence="2 3" key="1">
    <citation type="submission" date="2024-03" db="EMBL/GenBank/DDBJ databases">
        <authorList>
            <person name="Gkanogiannis A."/>
            <person name="Becerra Lopez-Lavalle L."/>
        </authorList>
    </citation>
    <scope>NUCLEOTIDE SEQUENCE [LARGE SCALE GENOMIC DNA]</scope>
</reference>
<evidence type="ECO:0000313" key="2">
    <source>
        <dbReference type="EMBL" id="CAK9317477.1"/>
    </source>
</evidence>
<dbReference type="InterPro" id="IPR036529">
    <property type="entry name" value="KIX_dom_sf"/>
</dbReference>
<protein>
    <recommendedName>
        <fullName evidence="4">Histone acetyltransferase</fullName>
    </recommendedName>
</protein>
<dbReference type="PANTHER" id="PTHR35300">
    <property type="entry name" value="COACTIVATOR CBP, KIX DOMAIN-CONTAINING PROTEIN-RELATED"/>
    <property type="match status" value="1"/>
</dbReference>
<evidence type="ECO:0000256" key="1">
    <source>
        <dbReference type="ARBA" id="ARBA00023242"/>
    </source>
</evidence>
<dbReference type="PANTHER" id="PTHR35300:SF5">
    <property type="entry name" value="HISTONE ACETYLTRANSFERASE"/>
    <property type="match status" value="1"/>
</dbReference>
<keyword evidence="3" id="KW-1185">Reference proteome</keyword>
<name>A0ABP0YAH6_9ROSI</name>
<accession>A0ABP0YAH6</accession>
<gene>
    <name evidence="2" type="ORF">CITCOLO1_LOCUS9382</name>
</gene>